<dbReference type="InterPro" id="IPR002528">
    <property type="entry name" value="MATE_fam"/>
</dbReference>
<dbReference type="OrthoDB" id="9776324at2"/>
<dbReference type="GO" id="GO:0015297">
    <property type="term" value="F:antiporter activity"/>
    <property type="evidence" value="ECO:0007669"/>
    <property type="project" value="InterPro"/>
</dbReference>
<dbReference type="GO" id="GO:0005886">
    <property type="term" value="C:plasma membrane"/>
    <property type="evidence" value="ECO:0007669"/>
    <property type="project" value="UniProtKB-SubCell"/>
</dbReference>
<feature type="transmembrane region" description="Helical" evidence="7">
    <location>
        <begin position="319"/>
        <end position="341"/>
    </location>
</feature>
<dbReference type="GO" id="GO:0042910">
    <property type="term" value="F:xenobiotic transmembrane transporter activity"/>
    <property type="evidence" value="ECO:0007669"/>
    <property type="project" value="InterPro"/>
</dbReference>
<dbReference type="Proteomes" id="UP000184050">
    <property type="component" value="Unassembled WGS sequence"/>
</dbReference>
<accession>A0A1M6MMT9</accession>
<dbReference type="STRING" id="1168035.SAMN05444280_13422"/>
<protein>
    <submittedName>
        <fullName evidence="8">Putative efflux protein, MATE family</fullName>
    </submittedName>
</protein>
<dbReference type="PIRSF" id="PIRSF006603">
    <property type="entry name" value="DinF"/>
    <property type="match status" value="1"/>
</dbReference>
<keyword evidence="2" id="KW-0813">Transport</keyword>
<keyword evidence="3" id="KW-1003">Cell membrane</keyword>
<feature type="transmembrane region" description="Helical" evidence="7">
    <location>
        <begin position="200"/>
        <end position="221"/>
    </location>
</feature>
<evidence type="ECO:0000256" key="5">
    <source>
        <dbReference type="ARBA" id="ARBA00022989"/>
    </source>
</evidence>
<feature type="transmembrane region" description="Helical" evidence="7">
    <location>
        <begin position="20"/>
        <end position="43"/>
    </location>
</feature>
<feature type="transmembrane region" description="Helical" evidence="7">
    <location>
        <begin position="420"/>
        <end position="439"/>
    </location>
</feature>
<dbReference type="NCBIfam" id="TIGR00797">
    <property type="entry name" value="matE"/>
    <property type="match status" value="1"/>
</dbReference>
<dbReference type="PANTHER" id="PTHR43549">
    <property type="entry name" value="MULTIDRUG RESISTANCE PROTEIN YPNP-RELATED"/>
    <property type="match status" value="1"/>
</dbReference>
<feature type="transmembrane region" description="Helical" evidence="7">
    <location>
        <begin position="392"/>
        <end position="414"/>
    </location>
</feature>
<evidence type="ECO:0000313" key="9">
    <source>
        <dbReference type="Proteomes" id="UP000184050"/>
    </source>
</evidence>
<feature type="transmembrane region" description="Helical" evidence="7">
    <location>
        <begin position="49"/>
        <end position="78"/>
    </location>
</feature>
<keyword evidence="4 7" id="KW-0812">Transmembrane</keyword>
<evidence type="ECO:0000256" key="7">
    <source>
        <dbReference type="SAM" id="Phobius"/>
    </source>
</evidence>
<dbReference type="RefSeq" id="WP_073172662.1">
    <property type="nucleotide sequence ID" value="NZ_FQZE01000034.1"/>
</dbReference>
<evidence type="ECO:0000313" key="8">
    <source>
        <dbReference type="EMBL" id="SHJ84791.1"/>
    </source>
</evidence>
<feature type="transmembrane region" description="Helical" evidence="7">
    <location>
        <begin position="361"/>
        <end position="380"/>
    </location>
</feature>
<organism evidence="8 9">
    <name type="scientific">Tangfeifania diversioriginum</name>
    <dbReference type="NCBI Taxonomy" id="1168035"/>
    <lineage>
        <taxon>Bacteria</taxon>
        <taxon>Pseudomonadati</taxon>
        <taxon>Bacteroidota</taxon>
        <taxon>Bacteroidia</taxon>
        <taxon>Marinilabiliales</taxon>
        <taxon>Prolixibacteraceae</taxon>
        <taxon>Tangfeifania</taxon>
    </lineage>
</organism>
<dbReference type="EMBL" id="FQZE01000034">
    <property type="protein sequence ID" value="SHJ84791.1"/>
    <property type="molecule type" value="Genomic_DNA"/>
</dbReference>
<evidence type="ECO:0000256" key="1">
    <source>
        <dbReference type="ARBA" id="ARBA00004651"/>
    </source>
</evidence>
<comment type="subcellular location">
    <subcellularLocation>
        <location evidence="1">Cell membrane</location>
        <topology evidence="1">Multi-pass membrane protein</topology>
    </subcellularLocation>
</comment>
<gene>
    <name evidence="8" type="ORF">SAMN05444280_13422</name>
</gene>
<evidence type="ECO:0000256" key="2">
    <source>
        <dbReference type="ARBA" id="ARBA00022448"/>
    </source>
</evidence>
<evidence type="ECO:0000256" key="3">
    <source>
        <dbReference type="ARBA" id="ARBA00022475"/>
    </source>
</evidence>
<keyword evidence="9" id="KW-1185">Reference proteome</keyword>
<dbReference type="AlphaFoldDB" id="A0A1M6MMT9"/>
<name>A0A1M6MMT9_9BACT</name>
<evidence type="ECO:0000256" key="6">
    <source>
        <dbReference type="ARBA" id="ARBA00023136"/>
    </source>
</evidence>
<dbReference type="InterPro" id="IPR048279">
    <property type="entry name" value="MdtK-like"/>
</dbReference>
<dbReference type="PANTHER" id="PTHR43549:SF3">
    <property type="entry name" value="MULTIDRUG RESISTANCE PROTEIN YPNP-RELATED"/>
    <property type="match status" value="1"/>
</dbReference>
<keyword evidence="6 7" id="KW-0472">Membrane</keyword>
<dbReference type="Pfam" id="PF01554">
    <property type="entry name" value="MatE"/>
    <property type="match status" value="2"/>
</dbReference>
<feature type="transmembrane region" description="Helical" evidence="7">
    <location>
        <begin position="139"/>
        <end position="157"/>
    </location>
</feature>
<keyword evidence="5 7" id="KW-1133">Transmembrane helix</keyword>
<dbReference type="InterPro" id="IPR052031">
    <property type="entry name" value="Membrane_Transporter-Flippase"/>
</dbReference>
<evidence type="ECO:0000256" key="4">
    <source>
        <dbReference type="ARBA" id="ARBA00022692"/>
    </source>
</evidence>
<sequence length="448" mass="48617">MPKVNKNLTEGNIGRQLTSLTWPMLLGLAGMVIFNLVDTYFIGRLGVQQLAAIGFCFPVIMFVNSLAHGIGIGTSSLVSRNIVSTRREIVRRMASRAVFLGVIIVVVFVIFGLLTIKSLFSALGAVPEILGYINDYMSVWYYGVAFVVVPMIGNNIVRATGDTFYPGMLMVLAAVINAILDPLLIFGIGPFPEMGIKGAALATVISRGASLIFILFILIRRENLLTRSIGRISEILKTWGEVLYIAGPASLALLITPISLGLITRIIAGFGEEAVAAFGVASRVETFALMMISALGSVMIIYMGQNISQHKFSRIFQALKYAGIFSLSWGALIFVGFLLFADSVSALFSDNQAVIDITSDYLKIVGMSYGFQGLVMLSMASFNGLKKPLPSAFFSFLRMMGIYVPLAWLGSILFELPGVFWAAFTANVISGVAAFFYLIRTVKKMKGT</sequence>
<reference evidence="8 9" key="1">
    <citation type="submission" date="2016-11" db="EMBL/GenBank/DDBJ databases">
        <authorList>
            <person name="Jaros S."/>
            <person name="Januszkiewicz K."/>
            <person name="Wedrychowicz H."/>
        </authorList>
    </citation>
    <scope>NUCLEOTIDE SEQUENCE [LARGE SCALE GENOMIC DNA]</scope>
    <source>
        <strain evidence="8 9">DSM 27063</strain>
    </source>
</reference>
<feature type="transmembrane region" description="Helical" evidence="7">
    <location>
        <begin position="287"/>
        <end position="307"/>
    </location>
</feature>
<feature type="transmembrane region" description="Helical" evidence="7">
    <location>
        <begin position="169"/>
        <end position="188"/>
    </location>
</feature>
<feature type="transmembrane region" description="Helical" evidence="7">
    <location>
        <begin position="98"/>
        <end position="119"/>
    </location>
</feature>
<proteinExistence type="predicted"/>
<feature type="transmembrane region" description="Helical" evidence="7">
    <location>
        <begin position="242"/>
        <end position="267"/>
    </location>
</feature>